<keyword evidence="2" id="KW-1133">Transmembrane helix</keyword>
<evidence type="ECO:0000256" key="1">
    <source>
        <dbReference type="SAM" id="MobiDB-lite"/>
    </source>
</evidence>
<feature type="compositionally biased region" description="Polar residues" evidence="1">
    <location>
        <begin position="97"/>
        <end position="113"/>
    </location>
</feature>
<reference evidence="3 4" key="1">
    <citation type="submission" date="2021-01" db="EMBL/GenBank/DDBJ databases">
        <title>Paenibacillus sp.nov. isolated from the rhizosphere soil of tomato plant.</title>
        <authorList>
            <person name="Thin K.K."/>
            <person name="Zhang X."/>
            <person name="He S."/>
        </authorList>
    </citation>
    <scope>NUCLEOTIDE SEQUENCE [LARGE SCALE GENOMIC DNA]</scope>
    <source>
        <strain evidence="3 4">DXFW5</strain>
    </source>
</reference>
<protein>
    <recommendedName>
        <fullName evidence="5">YtxH domain-containing protein</fullName>
    </recommendedName>
</protein>
<sequence>MSLRQTANTTDDFNITKEVFYVKSSSFLGGILVGVFAAMWASRRKQSLMSVMNGAGSALKFASMTSNRHESSNEDLSAALKTEGPASENATKAKGANNAQVYPSSGTISAAGSNHSKEYSLKQLTDFIKGDADVRREVEAILKETHTPVPGL</sequence>
<evidence type="ECO:0000256" key="2">
    <source>
        <dbReference type="SAM" id="Phobius"/>
    </source>
</evidence>
<proteinExistence type="predicted"/>
<feature type="transmembrane region" description="Helical" evidence="2">
    <location>
        <begin position="20"/>
        <end position="42"/>
    </location>
</feature>
<keyword evidence="2" id="KW-0812">Transmembrane</keyword>
<name>A0ABS2H404_9BACL</name>
<feature type="region of interest" description="Disordered" evidence="1">
    <location>
        <begin position="64"/>
        <end position="113"/>
    </location>
</feature>
<accession>A0ABS2H404</accession>
<comment type="caution">
    <text evidence="3">The sequence shown here is derived from an EMBL/GenBank/DDBJ whole genome shotgun (WGS) entry which is preliminary data.</text>
</comment>
<dbReference type="Proteomes" id="UP001516620">
    <property type="component" value="Unassembled WGS sequence"/>
</dbReference>
<dbReference type="EMBL" id="JADCNN020000005">
    <property type="protein sequence ID" value="MBM6995536.1"/>
    <property type="molecule type" value="Genomic_DNA"/>
</dbReference>
<gene>
    <name evidence="3" type="ORF">IM700_007655</name>
</gene>
<evidence type="ECO:0000313" key="4">
    <source>
        <dbReference type="Proteomes" id="UP001516620"/>
    </source>
</evidence>
<keyword evidence="2" id="KW-0472">Membrane</keyword>
<evidence type="ECO:0008006" key="5">
    <source>
        <dbReference type="Google" id="ProtNLM"/>
    </source>
</evidence>
<organism evidence="3 4">
    <name type="scientific">Paenibacillus rhizolycopersici</name>
    <dbReference type="NCBI Taxonomy" id="2780073"/>
    <lineage>
        <taxon>Bacteria</taxon>
        <taxon>Bacillati</taxon>
        <taxon>Bacillota</taxon>
        <taxon>Bacilli</taxon>
        <taxon>Bacillales</taxon>
        <taxon>Paenibacillaceae</taxon>
        <taxon>Paenibacillus</taxon>
    </lineage>
</organism>
<keyword evidence="4" id="KW-1185">Reference proteome</keyword>
<evidence type="ECO:0000313" key="3">
    <source>
        <dbReference type="EMBL" id="MBM6995536.1"/>
    </source>
</evidence>